<dbReference type="Gene3D" id="3.40.228.10">
    <property type="entry name" value="Dimethylsulfoxide Reductase, domain 2"/>
    <property type="match status" value="1"/>
</dbReference>
<dbReference type="Pfam" id="PF04879">
    <property type="entry name" value="Molybdop_Fe4S4"/>
    <property type="match status" value="1"/>
</dbReference>
<dbReference type="GO" id="GO:0016491">
    <property type="term" value="F:oxidoreductase activity"/>
    <property type="evidence" value="ECO:0007669"/>
    <property type="project" value="UniProtKB-KW"/>
</dbReference>
<evidence type="ECO:0000256" key="1">
    <source>
        <dbReference type="ARBA" id="ARBA00001942"/>
    </source>
</evidence>
<evidence type="ECO:0000256" key="8">
    <source>
        <dbReference type="ARBA" id="ARBA00023004"/>
    </source>
</evidence>
<keyword evidence="7" id="KW-0560">Oxidoreductase</keyword>
<dbReference type="Gene3D" id="2.20.25.90">
    <property type="entry name" value="ADC-like domains"/>
    <property type="match status" value="1"/>
</dbReference>
<dbReference type="InterPro" id="IPR006655">
    <property type="entry name" value="Mopterin_OxRdtase_prok_CS"/>
</dbReference>
<dbReference type="CDD" id="cd02778">
    <property type="entry name" value="MopB_CT_Thiosulfate-R-like"/>
    <property type="match status" value="1"/>
</dbReference>
<evidence type="ECO:0000313" key="11">
    <source>
        <dbReference type="EMBL" id="QTA87463.1"/>
    </source>
</evidence>
<evidence type="ECO:0000256" key="4">
    <source>
        <dbReference type="ARBA" id="ARBA00022505"/>
    </source>
</evidence>
<dbReference type="KEGG" id="dmm:dnm_034970"/>
<gene>
    <name evidence="11" type="ORF">dnm_034970</name>
</gene>
<dbReference type="SMART" id="SM00926">
    <property type="entry name" value="Molybdop_Fe4S4"/>
    <property type="match status" value="1"/>
</dbReference>
<keyword evidence="5" id="KW-0479">Metal-binding</keyword>
<evidence type="ECO:0000256" key="9">
    <source>
        <dbReference type="ARBA" id="ARBA00023014"/>
    </source>
</evidence>
<evidence type="ECO:0000256" key="2">
    <source>
        <dbReference type="ARBA" id="ARBA00010312"/>
    </source>
</evidence>
<dbReference type="GO" id="GO:0051539">
    <property type="term" value="F:4 iron, 4 sulfur cluster binding"/>
    <property type="evidence" value="ECO:0007669"/>
    <property type="project" value="UniProtKB-KW"/>
</dbReference>
<comment type="similarity">
    <text evidence="2">Belongs to the prokaryotic molybdopterin-containing oxidoreductase family.</text>
</comment>
<dbReference type="InterPro" id="IPR006656">
    <property type="entry name" value="Mopterin_OxRdtase"/>
</dbReference>
<comment type="cofactor">
    <cofactor evidence="1">
        <name>Mo-bis(molybdopterin guanine dinucleotide)</name>
        <dbReference type="ChEBI" id="CHEBI:60539"/>
    </cofactor>
</comment>
<reference evidence="11" key="1">
    <citation type="journal article" date="2021" name="Microb. Physiol.">
        <title>Proteogenomic Insights into the Physiology of Marine, Sulfate-Reducing, Filamentous Desulfonema limicola and Desulfonema magnum.</title>
        <authorList>
            <person name="Schnaars V."/>
            <person name="Wohlbrand L."/>
            <person name="Scheve S."/>
            <person name="Hinrichs C."/>
            <person name="Reinhardt R."/>
            <person name="Rabus R."/>
        </authorList>
    </citation>
    <scope>NUCLEOTIDE SEQUENCE</scope>
    <source>
        <strain evidence="11">4be13</strain>
    </source>
</reference>
<dbReference type="InterPro" id="IPR006657">
    <property type="entry name" value="MoPterin_dinucl-bd_dom"/>
</dbReference>
<accession>A0A975GP21</accession>
<evidence type="ECO:0000256" key="6">
    <source>
        <dbReference type="ARBA" id="ARBA00022729"/>
    </source>
</evidence>
<dbReference type="InterPro" id="IPR027467">
    <property type="entry name" value="MopterinOxRdtase_cofactor_BS"/>
</dbReference>
<dbReference type="InterPro" id="IPR050612">
    <property type="entry name" value="Prok_Mopterin_Oxidored"/>
</dbReference>
<evidence type="ECO:0000256" key="5">
    <source>
        <dbReference type="ARBA" id="ARBA00022723"/>
    </source>
</evidence>
<evidence type="ECO:0000259" key="10">
    <source>
        <dbReference type="PROSITE" id="PS51669"/>
    </source>
</evidence>
<dbReference type="PANTHER" id="PTHR43742">
    <property type="entry name" value="TRIMETHYLAMINE-N-OXIDE REDUCTASE"/>
    <property type="match status" value="1"/>
</dbReference>
<dbReference type="RefSeq" id="WP_207682638.1">
    <property type="nucleotide sequence ID" value="NZ_CP061800.1"/>
</dbReference>
<dbReference type="SUPFAM" id="SSF53706">
    <property type="entry name" value="Formate dehydrogenase/DMSO reductase, domains 1-3"/>
    <property type="match status" value="1"/>
</dbReference>
<dbReference type="GO" id="GO:0043546">
    <property type="term" value="F:molybdopterin cofactor binding"/>
    <property type="evidence" value="ECO:0007669"/>
    <property type="project" value="InterPro"/>
</dbReference>
<dbReference type="GO" id="GO:0046872">
    <property type="term" value="F:metal ion binding"/>
    <property type="evidence" value="ECO:0007669"/>
    <property type="project" value="UniProtKB-KW"/>
</dbReference>
<dbReference type="AlphaFoldDB" id="A0A975GP21"/>
<evidence type="ECO:0000256" key="3">
    <source>
        <dbReference type="ARBA" id="ARBA00022485"/>
    </source>
</evidence>
<keyword evidence="9" id="KW-0411">Iron-sulfur</keyword>
<evidence type="ECO:0000256" key="7">
    <source>
        <dbReference type="ARBA" id="ARBA00023002"/>
    </source>
</evidence>
<keyword evidence="3" id="KW-0004">4Fe-4S</keyword>
<protein>
    <submittedName>
        <fullName evidence="11">Molybdopterin oxidoreductase family protein</fullName>
    </submittedName>
</protein>
<keyword evidence="12" id="KW-1185">Reference proteome</keyword>
<dbReference type="Proteomes" id="UP000663722">
    <property type="component" value="Chromosome"/>
</dbReference>
<dbReference type="SUPFAM" id="SSF50692">
    <property type="entry name" value="ADC-like"/>
    <property type="match status" value="1"/>
</dbReference>
<name>A0A975GP21_9BACT</name>
<dbReference type="PROSITE" id="PS00932">
    <property type="entry name" value="MOLYBDOPTERIN_PROK_3"/>
    <property type="match status" value="1"/>
</dbReference>
<dbReference type="InterPro" id="IPR009010">
    <property type="entry name" value="Asp_de-COase-like_dom_sf"/>
</dbReference>
<proteinExistence type="inferred from homology"/>
<evidence type="ECO:0000313" key="12">
    <source>
        <dbReference type="Proteomes" id="UP000663722"/>
    </source>
</evidence>
<dbReference type="EMBL" id="CP061800">
    <property type="protein sequence ID" value="QTA87463.1"/>
    <property type="molecule type" value="Genomic_DNA"/>
</dbReference>
<sequence length="695" mass="77916">MRKKIYTLCFMCSVRCPIAVVVEDDKIVSIEGNPHVPAMKGVCPKGAAAVGWLNDPQRVRSPMIRTGPRGSGQWKKVSWDEALDYTADRCKEIFAKYGSKSAVYCERVNLVTDISKTFLKAIGSPNYFSHDTICKGSVNTACRTVIGYTDGQISADWSNARHVILYGRNVFESMEVKATNALLDAMAKGAKVTSVDPRVSITAAKSDQYMMIRPGTDLALNYALMHVIIKEHLYDVKYVNRWVEGFDKLSAFVDPYTPEWAETETGIPAKDIIRLAREASQAKPAVIFHYGYRASHHPTEIYFRRSLIMLNALMGSIESPGGIFIKKGPKDAGLKAGIRKFSEQQFPAMEETRRFDGCGEEKFPIADTAHGVGAMFPSAVLNEDPYPIKVLFAFRFDPLYSNFDFQQSLRALKKLDLIVSCDINFGGTTSLADVILPESLFLERSDPLQMGAGLKPAVNRRIACVRPGFDTKPMWWILKQLAQRMGVGEYFPYETIEDIWNYQLADMGIPIADFEQKGFVSLSDKAIWWDREDGIKFKTPSGKIEFVSSLLEDNGFPSFPPYEALETPEDRFRLIVGRCVAHTNVMTQNNLYLNELVPENTLWINEKRAEALGIKDGERVEIESDTGKGQIRAFVTDMIHPEAVFMLHGFGHQEPESRRSYQRGVADAMIQDPIMDKVGGSPALDHTLVRVKKAV</sequence>
<organism evidence="11 12">
    <name type="scientific">Desulfonema magnum</name>
    <dbReference type="NCBI Taxonomy" id="45655"/>
    <lineage>
        <taxon>Bacteria</taxon>
        <taxon>Pseudomonadati</taxon>
        <taxon>Thermodesulfobacteriota</taxon>
        <taxon>Desulfobacteria</taxon>
        <taxon>Desulfobacterales</taxon>
        <taxon>Desulfococcaceae</taxon>
        <taxon>Desulfonema</taxon>
    </lineage>
</organism>
<dbReference type="Gene3D" id="3.40.50.740">
    <property type="match status" value="1"/>
</dbReference>
<feature type="domain" description="4Fe-4S Mo/W bis-MGD-type" evidence="10">
    <location>
        <begin position="2"/>
        <end position="57"/>
    </location>
</feature>
<keyword evidence="8" id="KW-0408">Iron</keyword>
<dbReference type="PROSITE" id="PS51669">
    <property type="entry name" value="4FE4S_MOW_BIS_MGD"/>
    <property type="match status" value="1"/>
</dbReference>
<dbReference type="Gene3D" id="2.40.40.20">
    <property type="match status" value="1"/>
</dbReference>
<keyword evidence="4" id="KW-0500">Molybdenum</keyword>
<dbReference type="InterPro" id="IPR006963">
    <property type="entry name" value="Mopterin_OxRdtase_4Fe-4S_dom"/>
</dbReference>
<dbReference type="PANTHER" id="PTHR43742:SF9">
    <property type="entry name" value="TETRATHIONATE REDUCTASE SUBUNIT A"/>
    <property type="match status" value="1"/>
</dbReference>
<dbReference type="PROSITE" id="PS00551">
    <property type="entry name" value="MOLYBDOPTERIN_PROK_1"/>
    <property type="match status" value="1"/>
</dbReference>
<keyword evidence="6" id="KW-0732">Signal</keyword>
<dbReference type="Pfam" id="PF01568">
    <property type="entry name" value="Molydop_binding"/>
    <property type="match status" value="1"/>
</dbReference>
<dbReference type="Pfam" id="PF00384">
    <property type="entry name" value="Molybdopterin"/>
    <property type="match status" value="1"/>
</dbReference>